<gene>
    <name evidence="4" type="ORF">GCM10009560_47470</name>
</gene>
<evidence type="ECO:0000313" key="5">
    <source>
        <dbReference type="Proteomes" id="UP001501578"/>
    </source>
</evidence>
<evidence type="ECO:0000256" key="2">
    <source>
        <dbReference type="ARBA" id="ARBA00023002"/>
    </source>
</evidence>
<keyword evidence="2" id="KW-0560">Oxidoreductase</keyword>
<keyword evidence="5" id="KW-1185">Reference proteome</keyword>
<dbReference type="Gene3D" id="3.40.50.720">
    <property type="entry name" value="NAD(P)-binding Rossmann-like Domain"/>
    <property type="match status" value="1"/>
</dbReference>
<protein>
    <submittedName>
        <fullName evidence="4">SDR family oxidoreductase</fullName>
    </submittedName>
</protein>
<comment type="caution">
    <text evidence="4">The sequence shown here is derived from an EMBL/GenBank/DDBJ whole genome shotgun (WGS) entry which is preliminary data.</text>
</comment>
<proteinExistence type="inferred from homology"/>
<sequence>MSNRKIALVTGTSSGIGLHTAVGLAREGFHVVATMRDPGRADRLRAEAADQGVDLTIRKLDVTDRDGARACLDEVAADFGPIAILVNNVGQAVVGTLEQIDDDALQQQLEVNFLGAAALTRHVLPSMRKSGAGRIVSVSSEGGAVGQPFLDGYIAAKFALEGLMQSLAPVAARFGVVVSVVEPAAVTTDFVDNVDNRAFPGPDDPYRDLVEKYLQSAVDNLTRAQPVREAAAVVIEAATTRTPRFRWQTSEAAAASVGRSLADLDGSAVIAAMSTWLD</sequence>
<dbReference type="Proteomes" id="UP001501578">
    <property type="component" value="Unassembled WGS sequence"/>
</dbReference>
<organism evidence="4 5">
    <name type="scientific">Nonomuraea longicatena</name>
    <dbReference type="NCBI Taxonomy" id="83682"/>
    <lineage>
        <taxon>Bacteria</taxon>
        <taxon>Bacillati</taxon>
        <taxon>Actinomycetota</taxon>
        <taxon>Actinomycetes</taxon>
        <taxon>Streptosporangiales</taxon>
        <taxon>Streptosporangiaceae</taxon>
        <taxon>Nonomuraea</taxon>
    </lineage>
</organism>
<dbReference type="InterPro" id="IPR002347">
    <property type="entry name" value="SDR_fam"/>
</dbReference>
<accession>A0ABP4APA7</accession>
<evidence type="ECO:0000256" key="1">
    <source>
        <dbReference type="ARBA" id="ARBA00006484"/>
    </source>
</evidence>
<dbReference type="PRINTS" id="PR00080">
    <property type="entry name" value="SDRFAMILY"/>
</dbReference>
<dbReference type="Pfam" id="PF00106">
    <property type="entry name" value="adh_short"/>
    <property type="match status" value="1"/>
</dbReference>
<comment type="similarity">
    <text evidence="1 3">Belongs to the short-chain dehydrogenases/reductases (SDR) family.</text>
</comment>
<dbReference type="PANTHER" id="PTHR43976">
    <property type="entry name" value="SHORT CHAIN DEHYDROGENASE"/>
    <property type="match status" value="1"/>
</dbReference>
<dbReference type="PRINTS" id="PR00081">
    <property type="entry name" value="GDHRDH"/>
</dbReference>
<dbReference type="PANTHER" id="PTHR43976:SF16">
    <property type="entry name" value="SHORT-CHAIN DEHYDROGENASE_REDUCTASE FAMILY PROTEIN"/>
    <property type="match status" value="1"/>
</dbReference>
<evidence type="ECO:0000256" key="3">
    <source>
        <dbReference type="RuleBase" id="RU000363"/>
    </source>
</evidence>
<dbReference type="InterPro" id="IPR051911">
    <property type="entry name" value="SDR_oxidoreductase"/>
</dbReference>
<dbReference type="InterPro" id="IPR036291">
    <property type="entry name" value="NAD(P)-bd_dom_sf"/>
</dbReference>
<dbReference type="RefSeq" id="WP_343952164.1">
    <property type="nucleotide sequence ID" value="NZ_BAAAHQ010000023.1"/>
</dbReference>
<reference evidence="5" key="1">
    <citation type="journal article" date="2019" name="Int. J. Syst. Evol. Microbiol.">
        <title>The Global Catalogue of Microorganisms (GCM) 10K type strain sequencing project: providing services to taxonomists for standard genome sequencing and annotation.</title>
        <authorList>
            <consortium name="The Broad Institute Genomics Platform"/>
            <consortium name="The Broad Institute Genome Sequencing Center for Infectious Disease"/>
            <person name="Wu L."/>
            <person name="Ma J."/>
        </authorList>
    </citation>
    <scope>NUCLEOTIDE SEQUENCE [LARGE SCALE GENOMIC DNA]</scope>
    <source>
        <strain evidence="5">JCM 11136</strain>
    </source>
</reference>
<name>A0ABP4APA7_9ACTN</name>
<dbReference type="SUPFAM" id="SSF51735">
    <property type="entry name" value="NAD(P)-binding Rossmann-fold domains"/>
    <property type="match status" value="1"/>
</dbReference>
<evidence type="ECO:0000313" key="4">
    <source>
        <dbReference type="EMBL" id="GAA0937850.1"/>
    </source>
</evidence>
<dbReference type="EMBL" id="BAAAHQ010000023">
    <property type="protein sequence ID" value="GAA0937850.1"/>
    <property type="molecule type" value="Genomic_DNA"/>
</dbReference>